<feature type="domain" description="Fungal lipase-type" evidence="1">
    <location>
        <begin position="72"/>
        <end position="183"/>
    </location>
</feature>
<dbReference type="Gene3D" id="3.40.50.1820">
    <property type="entry name" value="alpha/beta hydrolase"/>
    <property type="match status" value="3"/>
</dbReference>
<dbReference type="CDD" id="cd00741">
    <property type="entry name" value="Lipase"/>
    <property type="match status" value="2"/>
</dbReference>
<organism evidence="2 3">
    <name type="scientific">Pristionchus pacificus</name>
    <name type="common">Parasitic nematode worm</name>
    <dbReference type="NCBI Taxonomy" id="54126"/>
    <lineage>
        <taxon>Eukaryota</taxon>
        <taxon>Metazoa</taxon>
        <taxon>Ecdysozoa</taxon>
        <taxon>Nematoda</taxon>
        <taxon>Chromadorea</taxon>
        <taxon>Rhabditida</taxon>
        <taxon>Rhabditina</taxon>
        <taxon>Diplogasteromorpha</taxon>
        <taxon>Diplogasteroidea</taxon>
        <taxon>Neodiplogasteridae</taxon>
        <taxon>Pristionchus</taxon>
    </lineage>
</organism>
<evidence type="ECO:0000313" key="2">
    <source>
        <dbReference type="EnsemblMetazoa" id="PPA12519.1"/>
    </source>
</evidence>
<keyword evidence="3" id="KW-1185">Reference proteome</keyword>
<proteinExistence type="predicted"/>
<reference evidence="3" key="1">
    <citation type="journal article" date="2008" name="Nat. Genet.">
        <title>The Pristionchus pacificus genome provides a unique perspective on nematode lifestyle and parasitism.</title>
        <authorList>
            <person name="Dieterich C."/>
            <person name="Clifton S.W."/>
            <person name="Schuster L.N."/>
            <person name="Chinwalla A."/>
            <person name="Delehaunty K."/>
            <person name="Dinkelacker I."/>
            <person name="Fulton L."/>
            <person name="Fulton R."/>
            <person name="Godfrey J."/>
            <person name="Minx P."/>
            <person name="Mitreva M."/>
            <person name="Roeseler W."/>
            <person name="Tian H."/>
            <person name="Witte H."/>
            <person name="Yang S.P."/>
            <person name="Wilson R.K."/>
            <person name="Sommer R.J."/>
        </authorList>
    </citation>
    <scope>NUCLEOTIDE SEQUENCE [LARGE SCALE GENOMIC DNA]</scope>
    <source>
        <strain evidence="3">PS312</strain>
    </source>
</reference>
<accession>A0A8R1YHT1</accession>
<dbReference type="InterPro" id="IPR029058">
    <property type="entry name" value="AB_hydrolase_fold"/>
</dbReference>
<dbReference type="InterPro" id="IPR002921">
    <property type="entry name" value="Fungal_lipase-type"/>
</dbReference>
<dbReference type="GO" id="GO:0006629">
    <property type="term" value="P:lipid metabolic process"/>
    <property type="evidence" value="ECO:0007669"/>
    <property type="project" value="InterPro"/>
</dbReference>
<evidence type="ECO:0000259" key="1">
    <source>
        <dbReference type="Pfam" id="PF01764"/>
    </source>
</evidence>
<evidence type="ECO:0000313" key="3">
    <source>
        <dbReference type="Proteomes" id="UP000005239"/>
    </source>
</evidence>
<dbReference type="SUPFAM" id="SSF53474">
    <property type="entry name" value="alpha/beta-Hydrolases"/>
    <property type="match status" value="3"/>
</dbReference>
<dbReference type="CDD" id="cd00519">
    <property type="entry name" value="Lipase_3"/>
    <property type="match status" value="1"/>
</dbReference>
<dbReference type="Pfam" id="PF01764">
    <property type="entry name" value="Lipase_3"/>
    <property type="match status" value="3"/>
</dbReference>
<name>A0A2A6CSZ4_PRIPA</name>
<gene>
    <name evidence="2" type="primary">WBGene00102073</name>
</gene>
<feature type="domain" description="Fungal lipase-type" evidence="1">
    <location>
        <begin position="289"/>
        <end position="403"/>
    </location>
</feature>
<sequence>MARVLLLALLPLIRTAVPDFDEDLARNVMMPLCSAAYAKNPQPCMDYKMPGAKCIHNGRLDQGKDRAGVQTDFRDGGMTSPYFDTAFEDLWFNSGIGADFLYLANKYPTYKLLITGHSLGGTFASLATVHILQNKLFPAAQTTFYSLGEPRTGDPAFADLMDSLTTSYRIVHDKDIIPHLPPMHVLGYQHHKFEVFYQNDMTPGSKFDICKTQEGPCSEKNGKDLKFKPDHLMYYNENLLNFGTNESLALASDDFNDSLARNNFLPLASAAYGNLQQKCLDKHMPGAKVPFRDGGEVVPYFRQAFDLIWDDAGLGDDFKKLASIYPDYKLYITGHSLGGALAALGAVHVAKNNLFNTEKIVYYTFGEPRTGDKTFANLLDSLIPQKHFRVVHDHDMIPHCPFLSMHYQHHATEVWYANDMSPGSPYKVCVGQEDSTCSSSNQFNLNFDPDHPHYYGIHVPTFGRDLCKGSAFFSDKASLAADYDDSLARNVIYPLASAAYGNKEAKKQCLDKHLPGATLSLHVEIPCDSIATDTCSGYTFIDDGRKSIGLVFRGTDSDEQLSLEVYSLIQDPVVPFKDGGSVGPYFNTAFEDLWGNGGLGADLQRLSAAHPDYTLYITGHSLGASLSALAAIRVAKNKIHPAKNIVFYNFGEPRTGDKQFANLLDSLVNGYRVIHDKDLIPHTPFISMGYQHHATEVFYENDMTPGSSFVVCQGQEDPTCSAKYQFDLNFDPDHFHYFNVHVMNYGRSG</sequence>
<dbReference type="PANTHER" id="PTHR45908:SF11">
    <property type="entry name" value="FUNGAL LIPASE-LIKE DOMAIN-CONTAINING PROTEIN"/>
    <property type="match status" value="1"/>
</dbReference>
<protein>
    <submittedName>
        <fullName evidence="2">Hydrolase</fullName>
    </submittedName>
</protein>
<dbReference type="Proteomes" id="UP000005239">
    <property type="component" value="Unassembled WGS sequence"/>
</dbReference>
<feature type="domain" description="Fungal lipase-type" evidence="1">
    <location>
        <begin position="550"/>
        <end position="686"/>
    </location>
</feature>
<dbReference type="EnsemblMetazoa" id="PPA12519.1">
    <property type="protein sequence ID" value="PPA12519.1"/>
    <property type="gene ID" value="WBGene00102073"/>
</dbReference>
<accession>A0A2A6CSZ4</accession>
<dbReference type="PANTHER" id="PTHR45908">
    <property type="entry name" value="PROTEIN CBG11750-RELATED"/>
    <property type="match status" value="1"/>
</dbReference>
<reference evidence="2" key="2">
    <citation type="submission" date="2022-06" db="UniProtKB">
        <authorList>
            <consortium name="EnsemblMetazoa"/>
        </authorList>
    </citation>
    <scope>IDENTIFICATION</scope>
    <source>
        <strain evidence="2">PS312</strain>
    </source>
</reference>
<dbReference type="AlphaFoldDB" id="A0A2A6CSZ4"/>